<evidence type="ECO:0000313" key="2">
    <source>
        <dbReference type="EMBL" id="PPE70820.1"/>
    </source>
</evidence>
<dbReference type="RefSeq" id="WP_104356510.1">
    <property type="nucleotide sequence ID" value="NZ_CP064338.1"/>
</dbReference>
<accession>A0A2S5T754</accession>
<dbReference type="NCBIfam" id="TIGR03354">
    <property type="entry name" value="VI_FHA"/>
    <property type="match status" value="1"/>
</dbReference>
<feature type="compositionally biased region" description="Low complexity" evidence="1">
    <location>
        <begin position="376"/>
        <end position="386"/>
    </location>
</feature>
<dbReference type="InterPro" id="IPR017735">
    <property type="entry name" value="T6SS_FHA"/>
</dbReference>
<evidence type="ECO:0000256" key="1">
    <source>
        <dbReference type="SAM" id="MobiDB-lite"/>
    </source>
</evidence>
<gene>
    <name evidence="2" type="primary">tagH</name>
    <name evidence="2" type="ORF">C1702_04580</name>
</gene>
<evidence type="ECO:0000313" key="3">
    <source>
        <dbReference type="Proteomes" id="UP000239406"/>
    </source>
</evidence>
<dbReference type="CDD" id="cd00060">
    <property type="entry name" value="FHA"/>
    <property type="match status" value="1"/>
</dbReference>
<sequence>MLQIRVVSVAGQPPATPIVAQFGPAGGSIGRNEGNTLVLPDEAKTISRQHALIQMQGQGYVLLDKGANPTLRNRVPVGAGQVVPLEPGDELCIGPYVLTVERPAAAAFDPNSTQVAPAPVAPVPPSAPAAPFALPPASAAPSAPPAAPAAADDPFAGLFGAAPAAPAAARDDPLAGWGGAPAPAPAPGPVPAIPDDFDPFASLARPEPAPTPAFDPLASASRRVPPPITFDPPGGSDDLIAPVPEKSASIDELFGLGNTPADPLDVLKSVDPAPSPAPSAPVDDPLVLFGGPPAPQGAGPAQPDHTSAEHMAFSLPPVARPATPPPPAPVPGRAPAAASVSPEQIDDLLASVGPLDASKMPTGQFKAMPPAPSVPPAASAPASARPAGPPAQPASVDALMAAFSEGLGAPVNLPDGVTEEFMYRMGGLVREAIKGTVDLLNARAVTKREVKASATLIMERNNNPLKFSPDAKTAMLYLVSGRLNPAFMPPITAMRDAYNDLRSHQFGFMAGTKAALEGVLERFEPQRLESRLTDKGLVESLIPAARKARLWDLFNELYQEIAREAEDDFHALFGQAFLKAYEEHVEALRRDMPEDE</sequence>
<keyword evidence="3" id="KW-1185">Reference proteome</keyword>
<dbReference type="InterPro" id="IPR008984">
    <property type="entry name" value="SMAD_FHA_dom_sf"/>
</dbReference>
<feature type="region of interest" description="Disordered" evidence="1">
    <location>
        <begin position="168"/>
        <end position="223"/>
    </location>
</feature>
<dbReference type="AlphaFoldDB" id="A0A2S5T754"/>
<feature type="region of interest" description="Disordered" evidence="1">
    <location>
        <begin position="354"/>
        <end position="393"/>
    </location>
</feature>
<dbReference type="SUPFAM" id="SSF49879">
    <property type="entry name" value="SMAD/FHA domain"/>
    <property type="match status" value="1"/>
</dbReference>
<organism evidence="2 3">
    <name type="scientific">Caldimonas thermodepolymerans</name>
    <dbReference type="NCBI Taxonomy" id="215580"/>
    <lineage>
        <taxon>Bacteria</taxon>
        <taxon>Pseudomonadati</taxon>
        <taxon>Pseudomonadota</taxon>
        <taxon>Betaproteobacteria</taxon>
        <taxon>Burkholderiales</taxon>
        <taxon>Sphaerotilaceae</taxon>
        <taxon>Caldimonas</taxon>
    </lineage>
</organism>
<dbReference type="PROSITE" id="PS50006">
    <property type="entry name" value="FHA_DOMAIN"/>
    <property type="match status" value="1"/>
</dbReference>
<dbReference type="Gene3D" id="2.60.200.20">
    <property type="match status" value="1"/>
</dbReference>
<dbReference type="Proteomes" id="UP000239406">
    <property type="component" value="Unassembled WGS sequence"/>
</dbReference>
<proteinExistence type="predicted"/>
<feature type="compositionally biased region" description="Pro residues" evidence="1">
    <location>
        <begin position="182"/>
        <end position="192"/>
    </location>
</feature>
<dbReference type="Pfam" id="PF00498">
    <property type="entry name" value="FHA"/>
    <property type="match status" value="1"/>
</dbReference>
<dbReference type="SMART" id="SM00240">
    <property type="entry name" value="FHA"/>
    <property type="match status" value="1"/>
</dbReference>
<reference evidence="2 3" key="1">
    <citation type="submission" date="2018-02" db="EMBL/GenBank/DDBJ databases">
        <title>Reclassifiation of [Polyangium] brachysporum DSM 7029 as Guopingzhaonella breviflexa gen. nov., sp. nov., a member of the family Comamonadaceae.</title>
        <authorList>
            <person name="Tang B."/>
        </authorList>
    </citation>
    <scope>NUCLEOTIDE SEQUENCE [LARGE SCALE GENOMIC DNA]</scope>
    <source>
        <strain evidence="2 3">DSM 15344</strain>
    </source>
</reference>
<feature type="compositionally biased region" description="Pro residues" evidence="1">
    <location>
        <begin position="318"/>
        <end position="332"/>
    </location>
</feature>
<dbReference type="Pfam" id="PF20232">
    <property type="entry name" value="T6SS_FHA_C"/>
    <property type="match status" value="1"/>
</dbReference>
<dbReference type="InterPro" id="IPR000253">
    <property type="entry name" value="FHA_dom"/>
</dbReference>
<comment type="caution">
    <text evidence="2">The sequence shown here is derived from an EMBL/GenBank/DDBJ whole genome shotgun (WGS) entry which is preliminary data.</text>
</comment>
<dbReference type="EMBL" id="PSNY01000004">
    <property type="protein sequence ID" value="PPE70820.1"/>
    <property type="molecule type" value="Genomic_DNA"/>
</dbReference>
<name>A0A2S5T754_9BURK</name>
<protein>
    <submittedName>
        <fullName evidence="2">Type VI secretion system-associated FHA domain protein TagH</fullName>
    </submittedName>
</protein>
<feature type="region of interest" description="Disordered" evidence="1">
    <location>
        <begin position="316"/>
        <end position="340"/>
    </location>
</feature>
<dbReference type="InterPro" id="IPR046883">
    <property type="entry name" value="T6SS_FHA_C"/>
</dbReference>